<keyword evidence="1" id="KW-0472">Membrane</keyword>
<feature type="transmembrane region" description="Helical" evidence="1">
    <location>
        <begin position="52"/>
        <end position="69"/>
    </location>
</feature>
<dbReference type="GO" id="GO:0006508">
    <property type="term" value="P:proteolysis"/>
    <property type="evidence" value="ECO:0007669"/>
    <property type="project" value="UniProtKB-KW"/>
</dbReference>
<dbReference type="Gene3D" id="3.10.620.30">
    <property type="match status" value="1"/>
</dbReference>
<evidence type="ECO:0000256" key="1">
    <source>
        <dbReference type="SAM" id="Phobius"/>
    </source>
</evidence>
<name>A0A1G5BTQ8_9BACT</name>
<dbReference type="Pfam" id="PF11992">
    <property type="entry name" value="TgpA_N"/>
    <property type="match status" value="1"/>
</dbReference>
<keyword evidence="1" id="KW-1133">Transmembrane helix</keyword>
<dbReference type="RefSeq" id="WP_139163824.1">
    <property type="nucleotide sequence ID" value="NZ_FMUX01000002.1"/>
</dbReference>
<dbReference type="STRING" id="419481.SAMN05216233_102186"/>
<evidence type="ECO:0000313" key="3">
    <source>
        <dbReference type="EMBL" id="SCX93456.1"/>
    </source>
</evidence>
<dbReference type="PANTHER" id="PTHR42736">
    <property type="entry name" value="PROTEIN-GLUTAMINE GAMMA-GLUTAMYLTRANSFERASE"/>
    <property type="match status" value="1"/>
</dbReference>
<sequence length="662" mass="73387">MKGTLPLLVAALAAGLIPHMPHLSPWIPAWCFVFWGYAALSEPRGWPLPRPLSRMCLTFLGFACVFVSSNGVIDNSFGAGLLCVMAGLKTLEVRRERDLFIAIFIAYFMVVSSLFFSASLVMTVYMVAAMIHITAILLRINCPGVPLKEAFKVSGAITGKAIPLTLVLFFFFPRIDGSLFGISSKRSATSGFSNTLSPGSVSRMVKSEAPVFRVTFGDAIPSPDQRYFRGIVFQTFDGITWRSTTRPPSGALVTSAASHVSYDIMVETKNSDRLFPLDLPTRIPKGTRLRADYTLEKPKGGLKEAPYRFQSATAYATGPFNPWEAVFTRLPAGGNPQSRRLARRWRAQATEARQVVDNALAYLGSNGFVYTLNPPPLSGERVDRFLFESRKGFCEHYASAFVYLMRAAGIPARIVGGYLGGTVNPMGHYLIVRQADAHAWTEVWLKGEGWVRVDPTSVVAPDRVERGAGFGLPEADRPSFFIGDGASFLARGLKRIQLGWDAVNYHWDTRVIGYSGTLQDAFLKKLGASSGNWKGWLTAAAWGISFCGAIFALAWLILELRSRNRTSPARASWELFQKKLRKENITRHGATGPLDFLDHIKREHPHLYPEARSIIRLYVALTYGRDAGNNTKLGDLKRAVTRFNPRKIHPRAQETGPRVRRI</sequence>
<feature type="transmembrane region" description="Helical" evidence="1">
    <location>
        <begin position="99"/>
        <end position="116"/>
    </location>
</feature>
<evidence type="ECO:0000259" key="2">
    <source>
        <dbReference type="SMART" id="SM00460"/>
    </source>
</evidence>
<dbReference type="InterPro" id="IPR038765">
    <property type="entry name" value="Papain-like_cys_pep_sf"/>
</dbReference>
<keyword evidence="3" id="KW-0378">Hydrolase</keyword>
<dbReference type="Pfam" id="PF01841">
    <property type="entry name" value="Transglut_core"/>
    <property type="match status" value="1"/>
</dbReference>
<feature type="domain" description="Transglutaminase-like" evidence="2">
    <location>
        <begin position="386"/>
        <end position="457"/>
    </location>
</feature>
<feature type="transmembrane region" description="Helical" evidence="1">
    <location>
        <begin position="536"/>
        <end position="558"/>
    </location>
</feature>
<feature type="transmembrane region" description="Helical" evidence="1">
    <location>
        <begin position="122"/>
        <end position="141"/>
    </location>
</feature>
<evidence type="ECO:0000313" key="4">
    <source>
        <dbReference type="Proteomes" id="UP000198870"/>
    </source>
</evidence>
<dbReference type="Proteomes" id="UP000198870">
    <property type="component" value="Unassembled WGS sequence"/>
</dbReference>
<dbReference type="PANTHER" id="PTHR42736:SF1">
    <property type="entry name" value="PROTEIN-GLUTAMINE GAMMA-GLUTAMYLTRANSFERASE"/>
    <property type="match status" value="1"/>
</dbReference>
<dbReference type="InterPro" id="IPR052901">
    <property type="entry name" value="Bact_TGase-like"/>
</dbReference>
<dbReference type="SUPFAM" id="SSF54001">
    <property type="entry name" value="Cysteine proteinases"/>
    <property type="match status" value="1"/>
</dbReference>
<dbReference type="InterPro" id="IPR002931">
    <property type="entry name" value="Transglutaminase-like"/>
</dbReference>
<dbReference type="InterPro" id="IPR021878">
    <property type="entry name" value="TgpA_N"/>
</dbReference>
<dbReference type="SMART" id="SM00460">
    <property type="entry name" value="TGc"/>
    <property type="match status" value="1"/>
</dbReference>
<organism evidence="3 4">
    <name type="scientific">Desulfoluna spongiiphila</name>
    <dbReference type="NCBI Taxonomy" id="419481"/>
    <lineage>
        <taxon>Bacteria</taxon>
        <taxon>Pseudomonadati</taxon>
        <taxon>Thermodesulfobacteriota</taxon>
        <taxon>Desulfobacteria</taxon>
        <taxon>Desulfobacterales</taxon>
        <taxon>Desulfolunaceae</taxon>
        <taxon>Desulfoluna</taxon>
    </lineage>
</organism>
<gene>
    <name evidence="3" type="ORF">SAMN05216233_102186</name>
</gene>
<keyword evidence="1" id="KW-0812">Transmembrane</keyword>
<keyword evidence="4" id="KW-1185">Reference proteome</keyword>
<proteinExistence type="predicted"/>
<dbReference type="GO" id="GO:0008233">
    <property type="term" value="F:peptidase activity"/>
    <property type="evidence" value="ECO:0007669"/>
    <property type="project" value="UniProtKB-KW"/>
</dbReference>
<reference evidence="3 4" key="1">
    <citation type="submission" date="2016-10" db="EMBL/GenBank/DDBJ databases">
        <authorList>
            <person name="de Groot N.N."/>
        </authorList>
    </citation>
    <scope>NUCLEOTIDE SEQUENCE [LARGE SCALE GENOMIC DNA]</scope>
    <source>
        <strain evidence="3 4">AA1</strain>
    </source>
</reference>
<dbReference type="EMBL" id="FMUX01000002">
    <property type="protein sequence ID" value="SCX93456.1"/>
    <property type="molecule type" value="Genomic_DNA"/>
</dbReference>
<dbReference type="AlphaFoldDB" id="A0A1G5BTQ8"/>
<keyword evidence="3" id="KW-0645">Protease</keyword>
<dbReference type="OrthoDB" id="9804872at2"/>
<protein>
    <submittedName>
        <fullName evidence="3">Transglutaminase-like enzyme, putative cysteine protease</fullName>
    </submittedName>
</protein>
<feature type="transmembrane region" description="Helical" evidence="1">
    <location>
        <begin position="153"/>
        <end position="172"/>
    </location>
</feature>
<accession>A0A1G5BTQ8</accession>